<evidence type="ECO:0000313" key="3">
    <source>
        <dbReference type="EMBL" id="GFQ86699.1"/>
    </source>
</evidence>
<dbReference type="EMBL" id="BMAO01013151">
    <property type="protein sequence ID" value="GFQ86699.1"/>
    <property type="molecule type" value="Genomic_DNA"/>
</dbReference>
<evidence type="ECO:0000256" key="2">
    <source>
        <dbReference type="SAM" id="MobiDB-lite"/>
    </source>
</evidence>
<keyword evidence="4" id="KW-1185">Reference proteome</keyword>
<keyword evidence="1" id="KW-0175">Coiled coil</keyword>
<reference evidence="3" key="1">
    <citation type="submission" date="2020-07" db="EMBL/GenBank/DDBJ databases">
        <title>Multicomponent nature underlies the extraordinary mechanical properties of spider dragline silk.</title>
        <authorList>
            <person name="Kono N."/>
            <person name="Nakamura H."/>
            <person name="Mori M."/>
            <person name="Yoshida Y."/>
            <person name="Ohtoshi R."/>
            <person name="Malay A.D."/>
            <person name="Moran D.A.P."/>
            <person name="Tomita M."/>
            <person name="Numata K."/>
            <person name="Arakawa K."/>
        </authorList>
    </citation>
    <scope>NUCLEOTIDE SEQUENCE</scope>
</reference>
<name>A0A8X6FT22_TRICU</name>
<feature type="compositionally biased region" description="Polar residues" evidence="2">
    <location>
        <begin position="137"/>
        <end position="149"/>
    </location>
</feature>
<feature type="coiled-coil region" evidence="1">
    <location>
        <begin position="54"/>
        <end position="94"/>
    </location>
</feature>
<feature type="region of interest" description="Disordered" evidence="2">
    <location>
        <begin position="193"/>
        <end position="216"/>
    </location>
</feature>
<dbReference type="Proteomes" id="UP000887116">
    <property type="component" value="Unassembled WGS sequence"/>
</dbReference>
<proteinExistence type="predicted"/>
<dbReference type="PANTHER" id="PTHR46888:SF1">
    <property type="entry name" value="RIBONUCLEASE H"/>
    <property type="match status" value="1"/>
</dbReference>
<evidence type="ECO:0000313" key="4">
    <source>
        <dbReference type="Proteomes" id="UP000887116"/>
    </source>
</evidence>
<dbReference type="InterPro" id="IPR021109">
    <property type="entry name" value="Peptidase_aspartic_dom_sf"/>
</dbReference>
<protein>
    <submittedName>
        <fullName evidence="3">CCHC-type domain-containing protein</fullName>
    </submittedName>
</protein>
<dbReference type="PANTHER" id="PTHR46888">
    <property type="entry name" value="ZINC KNUCKLE DOMAINCONTAINING PROTEIN-RELATED"/>
    <property type="match status" value="1"/>
</dbReference>
<feature type="compositionally biased region" description="Low complexity" evidence="2">
    <location>
        <begin position="671"/>
        <end position="682"/>
    </location>
</feature>
<feature type="region of interest" description="Disordered" evidence="2">
    <location>
        <begin position="669"/>
        <end position="695"/>
    </location>
</feature>
<feature type="region of interest" description="Disordered" evidence="2">
    <location>
        <begin position="131"/>
        <end position="155"/>
    </location>
</feature>
<accession>A0A8X6FT22</accession>
<comment type="caution">
    <text evidence="3">The sequence shown here is derived from an EMBL/GenBank/DDBJ whole genome shotgun (WGS) entry which is preliminary data.</text>
</comment>
<organism evidence="3 4">
    <name type="scientific">Trichonephila clavata</name>
    <name type="common">Joro spider</name>
    <name type="synonym">Nephila clavata</name>
    <dbReference type="NCBI Taxonomy" id="2740835"/>
    <lineage>
        <taxon>Eukaryota</taxon>
        <taxon>Metazoa</taxon>
        <taxon>Ecdysozoa</taxon>
        <taxon>Arthropoda</taxon>
        <taxon>Chelicerata</taxon>
        <taxon>Arachnida</taxon>
        <taxon>Araneae</taxon>
        <taxon>Araneomorphae</taxon>
        <taxon>Entelegynae</taxon>
        <taxon>Araneoidea</taxon>
        <taxon>Nephilidae</taxon>
        <taxon>Trichonephila</taxon>
    </lineage>
</organism>
<sequence length="982" mass="111593">MAYLGKARKEDLRLLAEELNLNEGDNMKISYLSKLITTHPDYDEEFSKNQLTIIIEDRKLREQQEIENRRLREQQEMVLKQQEFEKENQRLDREFQLEKLRLENERLKGLTSTPEAKETWLRANVRGAHSNDARYRPTNNKFVSDNKGANLQPKDAPFFRKTKLPVESNTGTSRGFKPKCFISENVGHLARECPKNTRKTPPRNARSNTITSKGTELESTKEVVTARVSILVSVPINTRNGIDDLQFVDIKCGQTSIKAVIDTGAQISVLREDLIGKDCGEGEGIIQIISAFGEKEIAALKLFNLKIDDGKHGSVPIMCAVSKKLVNDMLISATAYEILLENVQLFDFENQRDFECTKDKDIQLESEEELSTLALGQETETSETNLAKSSFVKLQRMDESLGPVWNQAKNKQNAYEIDDGVLIHTESICGDKEIPTGSSKSVEEYLRDLTEKLKQAHNLARGNSEKAQAEYASRYNLRSREKRLAVGDQVLALIPSSSHKLLKKWMGPASIIELPRQHTARVKMDDGSEKELHFNKLRPYIARIEQIGLIFDQDDEFGELHYAPTDTVELDVNDIYNHVMDSSSGLENSQKHQLADLLSKFSVVFSSVPGSAKVKGHSAHRLQTDAFPLGEGFYRWKGEKFTADKIEAELKLKANRLQLMKLDLEKQDLQTSNASTSTNSSAVPDRLDAASGDENGNKWYQKDDCKVNCKDKNTRQKSLNENFNSEFRIKLKFREAECSLIEQNAQLETSCNLSEEISDKGVWVNDAKKNIETIQSENRKTYNKRRKSAPMCKEGDLVAIQRTQFGTGLKLRPKFLGPYRIIKVNSKDSEPFLIAFDPENGMRIEAWLEYFNNACKISNKDNDWKMLNISKYLKGSALTHYVNSCLNISNFDDLCNILIENFLKPNIVNLSDFSQHQLRNNLDEYFHQKLNCGRQLGLSPQLILEGLTDGMPTNIKQLMTINPPTSSTEWLKAYPPNENTSS</sequence>
<dbReference type="SUPFAM" id="SSF50630">
    <property type="entry name" value="Acid proteases"/>
    <property type="match status" value="1"/>
</dbReference>
<dbReference type="AlphaFoldDB" id="A0A8X6FT22"/>
<dbReference type="OrthoDB" id="8060624at2759"/>
<feature type="compositionally biased region" description="Polar residues" evidence="2">
    <location>
        <begin position="205"/>
        <end position="214"/>
    </location>
</feature>
<gene>
    <name evidence="3" type="primary">AVEN_68788_1</name>
    <name evidence="3" type="ORF">TNCT_236311</name>
</gene>
<evidence type="ECO:0000256" key="1">
    <source>
        <dbReference type="SAM" id="Coils"/>
    </source>
</evidence>